<organism evidence="2 3">
    <name type="scientific">Streptomyces yatensis</name>
    <dbReference type="NCBI Taxonomy" id="155177"/>
    <lineage>
        <taxon>Bacteria</taxon>
        <taxon>Bacillati</taxon>
        <taxon>Actinomycetota</taxon>
        <taxon>Actinomycetes</taxon>
        <taxon>Kitasatosporales</taxon>
        <taxon>Streptomycetaceae</taxon>
        <taxon>Streptomyces</taxon>
        <taxon>Streptomyces violaceusniger group</taxon>
    </lineage>
</organism>
<evidence type="ECO:0000313" key="2">
    <source>
        <dbReference type="EMBL" id="GAA1705688.1"/>
    </source>
</evidence>
<dbReference type="InterPro" id="IPR007278">
    <property type="entry name" value="DUF397"/>
</dbReference>
<comment type="caution">
    <text evidence="2">The sequence shown here is derived from an EMBL/GenBank/DDBJ whole genome shotgun (WGS) entry which is preliminary data.</text>
</comment>
<evidence type="ECO:0000259" key="1">
    <source>
        <dbReference type="Pfam" id="PF04149"/>
    </source>
</evidence>
<dbReference type="Pfam" id="PF04149">
    <property type="entry name" value="DUF397"/>
    <property type="match status" value="2"/>
</dbReference>
<protein>
    <submittedName>
        <fullName evidence="2">DUF397 domain-containing protein</fullName>
    </submittedName>
</protein>
<reference evidence="2 3" key="1">
    <citation type="journal article" date="2019" name="Int. J. Syst. Evol. Microbiol.">
        <title>The Global Catalogue of Microorganisms (GCM) 10K type strain sequencing project: providing services to taxonomists for standard genome sequencing and annotation.</title>
        <authorList>
            <consortium name="The Broad Institute Genomics Platform"/>
            <consortium name="The Broad Institute Genome Sequencing Center for Infectious Disease"/>
            <person name="Wu L."/>
            <person name="Ma J."/>
        </authorList>
    </citation>
    <scope>NUCLEOTIDE SEQUENCE [LARGE SCALE GENOMIC DNA]</scope>
    <source>
        <strain evidence="2 3">JCM 13244</strain>
    </source>
</reference>
<evidence type="ECO:0000313" key="3">
    <source>
        <dbReference type="Proteomes" id="UP001499947"/>
    </source>
</evidence>
<accession>A0ABN2IJ32</accession>
<keyword evidence="3" id="KW-1185">Reference proteome</keyword>
<proteinExistence type="predicted"/>
<sequence length="78" mass="8571">MSRLVWFKSSYSDNTGGDCIEVAYDWHKSSYSDSSGGQCVEVATTPTTVHIRDSKNPGGPRLRIPATAWADFLTFARA</sequence>
<dbReference type="Proteomes" id="UP001499947">
    <property type="component" value="Unassembled WGS sequence"/>
</dbReference>
<name>A0ABN2IJ32_9ACTN</name>
<feature type="domain" description="DUF397" evidence="1">
    <location>
        <begin position="25"/>
        <end position="77"/>
    </location>
</feature>
<gene>
    <name evidence="2" type="ORF">GCM10009680_53090</name>
</gene>
<dbReference type="EMBL" id="BAAALR010000061">
    <property type="protein sequence ID" value="GAA1705688.1"/>
    <property type="molecule type" value="Genomic_DNA"/>
</dbReference>
<dbReference type="RefSeq" id="WP_211123020.1">
    <property type="nucleotide sequence ID" value="NZ_BAAALR010000061.1"/>
</dbReference>
<feature type="domain" description="DUF397" evidence="1">
    <location>
        <begin position="4"/>
        <end position="23"/>
    </location>
</feature>